<dbReference type="Proteomes" id="UP000265520">
    <property type="component" value="Unassembled WGS sequence"/>
</dbReference>
<evidence type="ECO:0000313" key="2">
    <source>
        <dbReference type="EMBL" id="MCI78708.1"/>
    </source>
</evidence>
<comment type="caution">
    <text evidence="2">The sequence shown here is derived from an EMBL/GenBank/DDBJ whole genome shotgun (WGS) entry which is preliminary data.</text>
</comment>
<proteinExistence type="predicted"/>
<dbReference type="EMBL" id="LXQA010956851">
    <property type="protein sequence ID" value="MCI78708.1"/>
    <property type="molecule type" value="Genomic_DNA"/>
</dbReference>
<reference evidence="2 3" key="1">
    <citation type="journal article" date="2018" name="Front. Plant Sci.">
        <title>Red Clover (Trifolium pratense) and Zigzag Clover (T. medium) - A Picture of Genomic Similarities and Differences.</title>
        <authorList>
            <person name="Dluhosova J."/>
            <person name="Istvanek J."/>
            <person name="Nedelnik J."/>
            <person name="Repkova J."/>
        </authorList>
    </citation>
    <scope>NUCLEOTIDE SEQUENCE [LARGE SCALE GENOMIC DNA]</scope>
    <source>
        <strain evidence="3">cv. 10/8</strain>
        <tissue evidence="2">Leaf</tissue>
    </source>
</reference>
<organism evidence="2 3">
    <name type="scientific">Trifolium medium</name>
    <dbReference type="NCBI Taxonomy" id="97028"/>
    <lineage>
        <taxon>Eukaryota</taxon>
        <taxon>Viridiplantae</taxon>
        <taxon>Streptophyta</taxon>
        <taxon>Embryophyta</taxon>
        <taxon>Tracheophyta</taxon>
        <taxon>Spermatophyta</taxon>
        <taxon>Magnoliopsida</taxon>
        <taxon>eudicotyledons</taxon>
        <taxon>Gunneridae</taxon>
        <taxon>Pentapetalae</taxon>
        <taxon>rosids</taxon>
        <taxon>fabids</taxon>
        <taxon>Fabales</taxon>
        <taxon>Fabaceae</taxon>
        <taxon>Papilionoideae</taxon>
        <taxon>50 kb inversion clade</taxon>
        <taxon>NPAAA clade</taxon>
        <taxon>Hologalegina</taxon>
        <taxon>IRL clade</taxon>
        <taxon>Trifolieae</taxon>
        <taxon>Trifolium</taxon>
    </lineage>
</organism>
<accession>A0A392URQ4</accession>
<name>A0A392URQ4_9FABA</name>
<keyword evidence="3" id="KW-1185">Reference proteome</keyword>
<protein>
    <submittedName>
        <fullName evidence="2">Uncharacterized protein</fullName>
    </submittedName>
</protein>
<feature type="non-terminal residue" evidence="2">
    <location>
        <position position="1"/>
    </location>
</feature>
<feature type="region of interest" description="Disordered" evidence="1">
    <location>
        <begin position="35"/>
        <end position="61"/>
    </location>
</feature>
<feature type="compositionally biased region" description="Polar residues" evidence="1">
    <location>
        <begin position="52"/>
        <end position="61"/>
    </location>
</feature>
<feature type="compositionally biased region" description="Basic and acidic residues" evidence="1">
    <location>
        <begin position="37"/>
        <end position="51"/>
    </location>
</feature>
<evidence type="ECO:0000256" key="1">
    <source>
        <dbReference type="SAM" id="MobiDB-lite"/>
    </source>
</evidence>
<sequence>EVITLRRGQGPRDHMIIVGPTDHQVRGEVITLRRGQGPHDHVVTKSEERPRSSTFPISPFT</sequence>
<gene>
    <name evidence="2" type="ORF">A2U01_0099979</name>
</gene>
<evidence type="ECO:0000313" key="3">
    <source>
        <dbReference type="Proteomes" id="UP000265520"/>
    </source>
</evidence>
<dbReference type="AlphaFoldDB" id="A0A392URQ4"/>